<keyword evidence="1" id="KW-0479">Metal-binding</keyword>
<proteinExistence type="predicted"/>
<dbReference type="InterPro" id="IPR037275">
    <property type="entry name" value="Znf_CTCHY_sf"/>
</dbReference>
<keyword evidence="2 4" id="KW-0863">Zinc-finger</keyword>
<dbReference type="AlphaFoldDB" id="A0A146K817"/>
<evidence type="ECO:0000313" key="9">
    <source>
        <dbReference type="EMBL" id="JAP92953.1"/>
    </source>
</evidence>
<feature type="region of interest" description="Disordered" evidence="5">
    <location>
        <begin position="1"/>
        <end position="49"/>
    </location>
</feature>
<feature type="compositionally biased region" description="Polar residues" evidence="5">
    <location>
        <begin position="32"/>
        <end position="43"/>
    </location>
</feature>
<dbReference type="SUPFAM" id="SSF161219">
    <property type="entry name" value="CHY zinc finger-like"/>
    <property type="match status" value="1"/>
</dbReference>
<dbReference type="SUPFAM" id="SSF161245">
    <property type="entry name" value="Zinc hairpin stack"/>
    <property type="match status" value="1"/>
</dbReference>
<reference evidence="9" key="1">
    <citation type="submission" date="2015-07" db="EMBL/GenBank/DDBJ databases">
        <title>Adaptation to a free-living lifestyle via gene acquisitions in the diplomonad Trepomonas sp. PC1.</title>
        <authorList>
            <person name="Xu F."/>
            <person name="Jerlstrom-Hultqvist J."/>
            <person name="Kolisko M."/>
            <person name="Simpson A.G.B."/>
            <person name="Roger A.J."/>
            <person name="Svard S.G."/>
            <person name="Andersson J.O."/>
        </authorList>
    </citation>
    <scope>NUCLEOTIDE SEQUENCE</scope>
    <source>
        <strain evidence="9">PC1</strain>
    </source>
</reference>
<feature type="non-terminal residue" evidence="9">
    <location>
        <position position="1"/>
    </location>
</feature>
<dbReference type="SMART" id="SM00184">
    <property type="entry name" value="RING"/>
    <property type="match status" value="1"/>
</dbReference>
<feature type="domain" description="CTCHY-type" evidence="8">
    <location>
        <begin position="209"/>
        <end position="271"/>
    </location>
</feature>
<feature type="compositionally biased region" description="Acidic residues" evidence="5">
    <location>
        <begin position="22"/>
        <end position="31"/>
    </location>
</feature>
<dbReference type="PROSITE" id="PS51270">
    <property type="entry name" value="ZF_CTCHY"/>
    <property type="match status" value="1"/>
</dbReference>
<dbReference type="InterPro" id="IPR013083">
    <property type="entry name" value="Znf_RING/FYVE/PHD"/>
</dbReference>
<dbReference type="GO" id="GO:0005634">
    <property type="term" value="C:nucleus"/>
    <property type="evidence" value="ECO:0007669"/>
    <property type="project" value="TreeGrafter"/>
</dbReference>
<dbReference type="InterPro" id="IPR017921">
    <property type="entry name" value="Znf_CTCHY"/>
</dbReference>
<dbReference type="Gene3D" id="3.30.40.10">
    <property type="entry name" value="Zinc/RING finger domain, C3HC4 (zinc finger)"/>
    <property type="match status" value="1"/>
</dbReference>
<gene>
    <name evidence="9" type="ORF">TPC1_14935</name>
</gene>
<dbReference type="PROSITE" id="PS50089">
    <property type="entry name" value="ZF_RING_2"/>
    <property type="match status" value="1"/>
</dbReference>
<sequence>NFSPHIMSESEYSDESMHEDLFGEEQNEDNSEYSGETRSTQQSEEAEPLGKNQVYLVEAILMDSDHKELKKQLLCGLGEESNHLLKIQHKSIFPKQFYDQELTIQQMEQKLQEALSDGSVRYHWRNSTKAKDLVYVSYKKTPGYGCKHYVTSCQFKCQCGKFCGCPYCHEASFGLTDSLHDFKPVSIKCLKCEFEQEFSQKCSNCDEQLFQQGCFKCGFSSQNVKFFHCNQCNKCIEGLQQNFTHCQKCNKCYENTQNHEAVCQAQNADVCQICQAEFDQMYLKRFRLCCGHDLHQSCLQNLQQNDKDHKCPTCRMPAQTKTENAAEYQKFISLYAMTEIPQYKLGQFVQVECLKCKEKFVKQWHPKGYVCFSCGSVNCSEIGKYEGEDGAELVKQQYAQIRARGEIPIYPLILFPKEGYEEMADMIQDYVEKYKEYWIECRKKVTSPFEMPLREMVNAYCLVRDIDDHIGFAALNLCHVRKFFPTQEKLMDLAYECANCMQEVKEVRRLGLDK</sequence>
<evidence type="ECO:0000256" key="2">
    <source>
        <dbReference type="ARBA" id="ARBA00022771"/>
    </source>
</evidence>
<dbReference type="SUPFAM" id="SSF57850">
    <property type="entry name" value="RING/U-box"/>
    <property type="match status" value="1"/>
</dbReference>
<dbReference type="GO" id="GO:0006511">
    <property type="term" value="P:ubiquitin-dependent protein catabolic process"/>
    <property type="evidence" value="ECO:0007669"/>
    <property type="project" value="TreeGrafter"/>
</dbReference>
<dbReference type="PANTHER" id="PTHR21319">
    <property type="entry name" value="RING FINGER AND CHY ZINC FINGER DOMAIN-CONTAINING PROTEIN 1"/>
    <property type="match status" value="1"/>
</dbReference>
<protein>
    <recommendedName>
        <fullName evidence="10">CHY zinc finger-containing protein</fullName>
    </recommendedName>
</protein>
<dbReference type="PROSITE" id="PS51266">
    <property type="entry name" value="ZF_CHY"/>
    <property type="match status" value="1"/>
</dbReference>
<evidence type="ECO:0008006" key="10">
    <source>
        <dbReference type="Google" id="ProtNLM"/>
    </source>
</evidence>
<dbReference type="GO" id="GO:0061630">
    <property type="term" value="F:ubiquitin protein ligase activity"/>
    <property type="evidence" value="ECO:0007669"/>
    <property type="project" value="TreeGrafter"/>
</dbReference>
<feature type="domain" description="CHY-type" evidence="7">
    <location>
        <begin position="139"/>
        <end position="207"/>
    </location>
</feature>
<evidence type="ECO:0000256" key="1">
    <source>
        <dbReference type="ARBA" id="ARBA00022723"/>
    </source>
</evidence>
<evidence type="ECO:0000256" key="4">
    <source>
        <dbReference type="PROSITE-ProRule" id="PRU00601"/>
    </source>
</evidence>
<dbReference type="EMBL" id="GDID01003653">
    <property type="protein sequence ID" value="JAP92953.1"/>
    <property type="molecule type" value="Transcribed_RNA"/>
</dbReference>
<keyword evidence="3" id="KW-0862">Zinc</keyword>
<dbReference type="InterPro" id="IPR037274">
    <property type="entry name" value="Znf_CHY_sf"/>
</dbReference>
<feature type="domain" description="RING-type" evidence="6">
    <location>
        <begin position="271"/>
        <end position="315"/>
    </location>
</feature>
<dbReference type="InterPro" id="IPR001841">
    <property type="entry name" value="Znf_RING"/>
</dbReference>
<name>A0A146K817_9EUKA</name>
<dbReference type="GO" id="GO:0008270">
    <property type="term" value="F:zinc ion binding"/>
    <property type="evidence" value="ECO:0007669"/>
    <property type="project" value="UniProtKB-KW"/>
</dbReference>
<dbReference type="InterPro" id="IPR008913">
    <property type="entry name" value="Znf_CHY"/>
</dbReference>
<accession>A0A146K817</accession>
<evidence type="ECO:0000259" key="7">
    <source>
        <dbReference type="PROSITE" id="PS51266"/>
    </source>
</evidence>
<evidence type="ECO:0000259" key="8">
    <source>
        <dbReference type="PROSITE" id="PS51270"/>
    </source>
</evidence>
<evidence type="ECO:0000256" key="3">
    <source>
        <dbReference type="ARBA" id="ARBA00022833"/>
    </source>
</evidence>
<evidence type="ECO:0000259" key="6">
    <source>
        <dbReference type="PROSITE" id="PS50089"/>
    </source>
</evidence>
<dbReference type="GO" id="GO:0016567">
    <property type="term" value="P:protein ubiquitination"/>
    <property type="evidence" value="ECO:0007669"/>
    <property type="project" value="TreeGrafter"/>
</dbReference>
<organism evidence="9">
    <name type="scientific">Trepomonas sp. PC1</name>
    <dbReference type="NCBI Taxonomy" id="1076344"/>
    <lineage>
        <taxon>Eukaryota</taxon>
        <taxon>Metamonada</taxon>
        <taxon>Diplomonadida</taxon>
        <taxon>Hexamitidae</taxon>
        <taxon>Hexamitinae</taxon>
        <taxon>Trepomonas</taxon>
    </lineage>
</organism>
<evidence type="ECO:0000256" key="5">
    <source>
        <dbReference type="SAM" id="MobiDB-lite"/>
    </source>
</evidence>